<feature type="region of interest" description="Disordered" evidence="1">
    <location>
        <begin position="32"/>
        <end position="52"/>
    </location>
</feature>
<name>A0ABW6RSD6_9NOCA</name>
<feature type="compositionally biased region" description="Basic and acidic residues" evidence="1">
    <location>
        <begin position="32"/>
        <end position="41"/>
    </location>
</feature>
<proteinExistence type="predicted"/>
<dbReference type="RefSeq" id="WP_157186666.1">
    <property type="nucleotide sequence ID" value="NZ_JBIAQY010000001.1"/>
</dbReference>
<evidence type="ECO:0000313" key="2">
    <source>
        <dbReference type="EMBL" id="MFF3566919.1"/>
    </source>
</evidence>
<keyword evidence="3" id="KW-1185">Reference proteome</keyword>
<protein>
    <submittedName>
        <fullName evidence="2">Uncharacterized protein</fullName>
    </submittedName>
</protein>
<dbReference type="Proteomes" id="UP001601992">
    <property type="component" value="Unassembled WGS sequence"/>
</dbReference>
<gene>
    <name evidence="2" type="ORF">ACFYXQ_03960</name>
</gene>
<accession>A0ABW6RSD6</accession>
<evidence type="ECO:0000313" key="3">
    <source>
        <dbReference type="Proteomes" id="UP001601992"/>
    </source>
</evidence>
<reference evidence="2 3" key="1">
    <citation type="submission" date="2024-10" db="EMBL/GenBank/DDBJ databases">
        <title>The Natural Products Discovery Center: Release of the First 8490 Sequenced Strains for Exploring Actinobacteria Biosynthetic Diversity.</title>
        <authorList>
            <person name="Kalkreuter E."/>
            <person name="Kautsar S.A."/>
            <person name="Yang D."/>
            <person name="Bader C.D."/>
            <person name="Teijaro C.N."/>
            <person name="Fluegel L."/>
            <person name="Davis C.M."/>
            <person name="Simpson J.R."/>
            <person name="Lauterbach L."/>
            <person name="Steele A.D."/>
            <person name="Gui C."/>
            <person name="Meng S."/>
            <person name="Li G."/>
            <person name="Viehrig K."/>
            <person name="Ye F."/>
            <person name="Su P."/>
            <person name="Kiefer A.F."/>
            <person name="Nichols A."/>
            <person name="Cepeda A.J."/>
            <person name="Yan W."/>
            <person name="Fan B."/>
            <person name="Jiang Y."/>
            <person name="Adhikari A."/>
            <person name="Zheng C.-J."/>
            <person name="Schuster L."/>
            <person name="Cowan T.M."/>
            <person name="Smanski M.J."/>
            <person name="Chevrette M.G."/>
            <person name="De Carvalho L.P.S."/>
            <person name="Shen B."/>
        </authorList>
    </citation>
    <scope>NUCLEOTIDE SEQUENCE [LARGE SCALE GENOMIC DNA]</scope>
    <source>
        <strain evidence="2 3">NPDC002593</strain>
    </source>
</reference>
<dbReference type="EMBL" id="JBIAQY010000001">
    <property type="protein sequence ID" value="MFF3566919.1"/>
    <property type="molecule type" value="Genomic_DNA"/>
</dbReference>
<sequence>MSATTAWRYVEEVAELRAARAPALKSALRRAEAAGRGERTDALAAVEPAMAE</sequence>
<evidence type="ECO:0000256" key="1">
    <source>
        <dbReference type="SAM" id="MobiDB-lite"/>
    </source>
</evidence>
<organism evidence="2 3">
    <name type="scientific">Nocardia jiangxiensis</name>
    <dbReference type="NCBI Taxonomy" id="282685"/>
    <lineage>
        <taxon>Bacteria</taxon>
        <taxon>Bacillati</taxon>
        <taxon>Actinomycetota</taxon>
        <taxon>Actinomycetes</taxon>
        <taxon>Mycobacteriales</taxon>
        <taxon>Nocardiaceae</taxon>
        <taxon>Nocardia</taxon>
    </lineage>
</organism>
<comment type="caution">
    <text evidence="2">The sequence shown here is derived from an EMBL/GenBank/DDBJ whole genome shotgun (WGS) entry which is preliminary data.</text>
</comment>